<dbReference type="EMBL" id="JADOUE010000001">
    <property type="protein sequence ID" value="MBG6122913.1"/>
    <property type="molecule type" value="Genomic_DNA"/>
</dbReference>
<sequence length="1707" mass="178909">MAKRFPIRTAIAGLTALAVIAPVVTPANTTILSAAVAQAQQAPTVALEGPNVLAYLNTGAFANGKFTATVPGATSGTVVFYLDNKEVERANVDNSGKAEATFGPKSFGQHTVTARYVVNIDNVDYNPYVDGTKNFDTPLPQKVQMNDAGLDGTNGQTQDLDTYSNFGITKGRVAEDEVANVQTHSTSNPLALNPGDEYTIRGRMTVAQGPSTGTNFGRYYEYGFNPPVGSTYIDGTAKKYNQDGIGWDYNRAVFSVGTEDGVDQQIKKDSDGGSTVNPRIYPVWGQTFQDGKFPKINQGYVGLQTNPKGLGDTTGYRYDAAKGYPYDLHASFVAPDTPGVHIPQYASFKYRNNLHVLEPMYAAAFKIEKPELPPRRDLPAAVVTLDAPASAFVGETVQLKVTADAKGTVQLYDGTTKLGDPIPVEANTEVNRDYSPGSTGTKNVRAVFAPASGVAKRGSETSRTIDVKAAKATTLSLTAPQNAKAGRHTITATVAEKVAGKVEFFNGDTKLGEGNVNTTDGTATWTGEFAEGTHNLRAKFTPSAPGYTGSEATHSFAVGSTEKTDTSVEIVVSKNPATAGEQMDVTVNVTPNVPGKVILSNSKGRRVELTVDGGKVSQKYTPEAPGEITISAEFVPSVDTHNASASNMKLTVNAAPVSIKVEENQTFQTGKPGTLTATISPSRAEGTMTFFHNGRQLGDPVSVTQGRATLYNAVFNSTDNPTVEAVFTPAPGSVWAENKSEGAVTINQAPAQDTKLTLTATQGKKEGETVTLTATVSPKSATGSVKFYMGTESSGAAKVDPATGQATISGTRPAGTYSVRAEFTPDNPLVYRSSEATTTVSVGSADKSTPEVIVTANPAKTRAGQQVQLSATMNPASVSGSIVFYADGDKVGEAELLRGATKVNYTPQTAGAKAITAEFVPDASSESAYNRGYGDTTLDVEGAGVRVTMPTATIKTREKKTFYADVRPSSTIDGTPADVRGTVTFSENGVQLGEPVNVINGRAAFEIIGEKVGEREIVATFTPNANTKWSPANATGKITVEAAPAERTRAGLDASPSEAPAGENVTFTASVSPYDRNSTETIQGTFDFYDGTTKLNENPVDVDVQTGTAVFTTSFAPGSRKIKAVFTADDPNRWASSEADKSITVTGEDNMATSVRITAPRDAFTNEPVTIKASASPSNLPGKISFLYRGVQIAEKTVDADGNATIEYAFPEAGTHQISAIFTPSKAGAYGPSREEKSRPITVKDREAATTELTFTPPRSAVINKDVKLSASVTPDNAQGTVVFYDGDTEIGRADTDGGTATITHSFDRLGEHPLRAVFTSVDKQRATDAEATATYPLTVINEGETFGVETAISLSAPASVEAGKLVPIDIRVAPNDAKGTVELFDGDRSLGTVRVSMGRAKKPISLLAGSHTIRAVFTPDDEQFSTAEATRTITATGNGGAQTNYNEPYMTLDVPQDVRGGDDITVTAVFERADIAGRVEFYNGNQQLGAATVENGKASQEVRLPEGTHNLRAVFTPANPNAMAGTEATVAVAVGAPRPITPQITATASAPAADGSQTVTLRSKVKAGTRGKVRFTLPDGTLIGEAPIQADGTARWTHTFPEAGKHEVIATVLDAAGNPAGPETKVTVNAGGGAGNDAGVGAGDGDGDGAEQGSSGSSLNKTREEVNRTWKIVGIVSGVILLIAGLLGFANHPGTKAYLAQFGIRY</sequence>
<keyword evidence="2" id="KW-0812">Transmembrane</keyword>
<evidence type="ECO:0000256" key="2">
    <source>
        <dbReference type="SAM" id="Phobius"/>
    </source>
</evidence>
<feature type="chain" id="PRO_5039688664" description="Ig-like domain (Group 3)" evidence="3">
    <location>
        <begin position="22"/>
        <end position="1707"/>
    </location>
</feature>
<feature type="domain" description="Bacterial Ig-like" evidence="5">
    <location>
        <begin position="1356"/>
        <end position="1435"/>
    </location>
</feature>
<accession>A0A931E5R1</accession>
<feature type="domain" description="Bacterial Ig-like" evidence="5">
    <location>
        <begin position="1256"/>
        <end position="1331"/>
    </location>
</feature>
<dbReference type="Gene3D" id="2.60.40.2260">
    <property type="match status" value="1"/>
</dbReference>
<dbReference type="GO" id="GO:0005975">
    <property type="term" value="P:carbohydrate metabolic process"/>
    <property type="evidence" value="ECO:0007669"/>
    <property type="project" value="UniProtKB-ARBA"/>
</dbReference>
<dbReference type="InterPro" id="IPR032109">
    <property type="entry name" value="Big_3_5"/>
</dbReference>
<feature type="domain" description="PKD" evidence="4">
    <location>
        <begin position="1546"/>
        <end position="1619"/>
    </location>
</feature>
<comment type="caution">
    <text evidence="6">The sequence shown here is derived from an EMBL/GenBank/DDBJ whole genome shotgun (WGS) entry which is preliminary data.</text>
</comment>
<evidence type="ECO:0000313" key="7">
    <source>
        <dbReference type="Proteomes" id="UP000658613"/>
    </source>
</evidence>
<feature type="domain" description="Bacterial Ig-like" evidence="5">
    <location>
        <begin position="760"/>
        <end position="842"/>
    </location>
</feature>
<keyword evidence="2" id="KW-0472">Membrane</keyword>
<evidence type="ECO:0000313" key="6">
    <source>
        <dbReference type="EMBL" id="MBG6122913.1"/>
    </source>
</evidence>
<feature type="compositionally biased region" description="Gly residues" evidence="1">
    <location>
        <begin position="1631"/>
        <end position="1645"/>
    </location>
</feature>
<proteinExistence type="predicted"/>
<dbReference type="InterPro" id="IPR000601">
    <property type="entry name" value="PKD_dom"/>
</dbReference>
<name>A0A931E5R1_9CORY</name>
<dbReference type="InterPro" id="IPR013783">
    <property type="entry name" value="Ig-like_fold"/>
</dbReference>
<evidence type="ECO:0000259" key="4">
    <source>
        <dbReference type="Pfam" id="PF00801"/>
    </source>
</evidence>
<gene>
    <name evidence="6" type="ORF">IW254_001882</name>
</gene>
<dbReference type="Pfam" id="PF16640">
    <property type="entry name" value="Big_3_5"/>
    <property type="match status" value="5"/>
</dbReference>
<organism evidence="6 7">
    <name type="scientific">Corynebacterium aquatimens</name>
    <dbReference type="NCBI Taxonomy" id="1190508"/>
    <lineage>
        <taxon>Bacteria</taxon>
        <taxon>Bacillati</taxon>
        <taxon>Actinomycetota</taxon>
        <taxon>Actinomycetes</taxon>
        <taxon>Mycobacteriales</taxon>
        <taxon>Corynebacteriaceae</taxon>
        <taxon>Corynebacterium</taxon>
    </lineage>
</organism>
<dbReference type="Pfam" id="PF00801">
    <property type="entry name" value="PKD"/>
    <property type="match status" value="1"/>
</dbReference>
<dbReference type="Proteomes" id="UP000658613">
    <property type="component" value="Unassembled WGS sequence"/>
</dbReference>
<evidence type="ECO:0008006" key="8">
    <source>
        <dbReference type="Google" id="ProtNLM"/>
    </source>
</evidence>
<protein>
    <recommendedName>
        <fullName evidence="8">Ig-like domain (Group 3)</fullName>
    </recommendedName>
</protein>
<feature type="region of interest" description="Disordered" evidence="1">
    <location>
        <begin position="1631"/>
        <end position="1664"/>
    </location>
</feature>
<feature type="signal peptide" evidence="3">
    <location>
        <begin position="1"/>
        <end position="21"/>
    </location>
</feature>
<evidence type="ECO:0000256" key="3">
    <source>
        <dbReference type="SAM" id="SignalP"/>
    </source>
</evidence>
<feature type="domain" description="Bacterial Ig-like" evidence="5">
    <location>
        <begin position="1053"/>
        <end position="1146"/>
    </location>
</feature>
<keyword evidence="3" id="KW-0732">Signal</keyword>
<evidence type="ECO:0000256" key="1">
    <source>
        <dbReference type="SAM" id="MobiDB-lite"/>
    </source>
</evidence>
<feature type="transmembrane region" description="Helical" evidence="2">
    <location>
        <begin position="1671"/>
        <end position="1691"/>
    </location>
</feature>
<keyword evidence="7" id="KW-1185">Reference proteome</keyword>
<feature type="domain" description="Bacterial Ig-like" evidence="5">
    <location>
        <begin position="1455"/>
        <end position="1535"/>
    </location>
</feature>
<keyword evidence="2" id="KW-1133">Transmembrane helix</keyword>
<dbReference type="Gene3D" id="2.60.40.10">
    <property type="entry name" value="Immunoglobulins"/>
    <property type="match status" value="13"/>
</dbReference>
<evidence type="ECO:0000259" key="5">
    <source>
        <dbReference type="Pfam" id="PF16640"/>
    </source>
</evidence>
<reference evidence="6" key="1">
    <citation type="submission" date="2020-11" db="EMBL/GenBank/DDBJ databases">
        <title>Sequencing the genomes of 1000 actinobacteria strains.</title>
        <authorList>
            <person name="Klenk H.-P."/>
        </authorList>
    </citation>
    <scope>NUCLEOTIDE SEQUENCE</scope>
    <source>
        <strain evidence="6">DSM 45632</strain>
    </source>
</reference>
<dbReference type="RefSeq" id="WP_196825225.1">
    <property type="nucleotide sequence ID" value="NZ_CP046980.1"/>
</dbReference>